<proteinExistence type="predicted"/>
<evidence type="ECO:0000256" key="5">
    <source>
        <dbReference type="ARBA" id="ARBA00022989"/>
    </source>
</evidence>
<keyword evidence="3 8" id="KW-0812">Transmembrane</keyword>
<keyword evidence="5 8" id="KW-1133">Transmembrane helix</keyword>
<keyword evidence="2" id="KW-0349">Heme</keyword>
<reference evidence="9" key="1">
    <citation type="journal article" date="2017" name="Appl. Environ. Microbiol.">
        <title>Molecular characterization of an Endozoicomonas-like organism causing infection in king scallop Pecten maximus L.</title>
        <authorList>
            <person name="Cano I."/>
            <person name="van Aerle R."/>
            <person name="Ross S."/>
            <person name="Verner-Jeffreys D.W."/>
            <person name="Paley R.K."/>
            <person name="Rimmer G."/>
            <person name="Ryder D."/>
            <person name="Hooper P."/>
            <person name="Stone D."/>
            <person name="Feist S.W."/>
        </authorList>
    </citation>
    <scope>NUCLEOTIDE SEQUENCE</scope>
</reference>
<dbReference type="GO" id="GO:0009055">
    <property type="term" value="F:electron transfer activity"/>
    <property type="evidence" value="ECO:0007669"/>
    <property type="project" value="InterPro"/>
</dbReference>
<dbReference type="PROSITE" id="PS01000">
    <property type="entry name" value="SDH_CYT_1"/>
    <property type="match status" value="1"/>
</dbReference>
<dbReference type="EMBL" id="NSIT01000012">
    <property type="protein sequence ID" value="PJE80589.1"/>
    <property type="molecule type" value="Genomic_DNA"/>
</dbReference>
<dbReference type="PANTHER" id="PTHR10978:SF5">
    <property type="entry name" value="SUCCINATE DEHYDROGENASE CYTOCHROME B560 SUBUNIT, MITOCHONDRIAL"/>
    <property type="match status" value="1"/>
</dbReference>
<keyword evidence="7 8" id="KW-0472">Membrane</keyword>
<dbReference type="InterPro" id="IPR018495">
    <property type="entry name" value="Succ_DH_cyt_bsu_CS"/>
</dbReference>
<name>A0A2H9TBM4_9ZZZZ</name>
<dbReference type="InterPro" id="IPR034804">
    <property type="entry name" value="SQR/QFR_C/D"/>
</dbReference>
<feature type="transmembrane region" description="Helical" evidence="8">
    <location>
        <begin position="103"/>
        <end position="123"/>
    </location>
</feature>
<dbReference type="CDD" id="cd03499">
    <property type="entry name" value="SQR_TypeC_SdhC"/>
    <property type="match status" value="1"/>
</dbReference>
<dbReference type="GO" id="GO:0005886">
    <property type="term" value="C:plasma membrane"/>
    <property type="evidence" value="ECO:0007669"/>
    <property type="project" value="TreeGrafter"/>
</dbReference>
<keyword evidence="4" id="KW-0479">Metal-binding</keyword>
<dbReference type="GO" id="GO:0006099">
    <property type="term" value="P:tricarboxylic acid cycle"/>
    <property type="evidence" value="ECO:0007669"/>
    <property type="project" value="InterPro"/>
</dbReference>
<dbReference type="Gene3D" id="1.20.1300.10">
    <property type="entry name" value="Fumarate reductase/succinate dehydrogenase, transmembrane subunit"/>
    <property type="match status" value="1"/>
</dbReference>
<gene>
    <name evidence="9" type="primary">sdhC</name>
    <name evidence="9" type="ORF">CI610_00411</name>
</gene>
<dbReference type="InterPro" id="IPR000701">
    <property type="entry name" value="SuccDH_FuR_B_TM-su"/>
</dbReference>
<evidence type="ECO:0000256" key="3">
    <source>
        <dbReference type="ARBA" id="ARBA00022692"/>
    </source>
</evidence>
<dbReference type="SUPFAM" id="SSF81343">
    <property type="entry name" value="Fumarate reductase respiratory complex transmembrane subunits"/>
    <property type="match status" value="1"/>
</dbReference>
<evidence type="ECO:0000256" key="2">
    <source>
        <dbReference type="ARBA" id="ARBA00022617"/>
    </source>
</evidence>
<organism evidence="9">
    <name type="scientific">invertebrate metagenome</name>
    <dbReference type="NCBI Taxonomy" id="1711999"/>
    <lineage>
        <taxon>unclassified sequences</taxon>
        <taxon>metagenomes</taxon>
        <taxon>organismal metagenomes</taxon>
    </lineage>
</organism>
<comment type="subcellular location">
    <subcellularLocation>
        <location evidence="1">Membrane</location>
        <topology evidence="1">Multi-pass membrane protein</topology>
    </subcellularLocation>
</comment>
<evidence type="ECO:0000256" key="7">
    <source>
        <dbReference type="ARBA" id="ARBA00023136"/>
    </source>
</evidence>
<feature type="transmembrane region" description="Helical" evidence="8">
    <location>
        <begin position="21"/>
        <end position="44"/>
    </location>
</feature>
<dbReference type="PIRSF" id="PIRSF000178">
    <property type="entry name" value="SDH_cyt_b560"/>
    <property type="match status" value="1"/>
</dbReference>
<sequence>MKRKRPVDLSLTAIKLPVNALVSIAHRLSGVVLFVGVGYLLYLLELSLQSQASFLLISEKLHSPVSHFIVWFLGSALIYHFIAGIKHLMMDMSIGENKKSGMIASWIALGLSAVLIVSLGGWLW</sequence>
<evidence type="ECO:0000256" key="1">
    <source>
        <dbReference type="ARBA" id="ARBA00004141"/>
    </source>
</evidence>
<dbReference type="NCBIfam" id="TIGR02970">
    <property type="entry name" value="succ_dehyd_cytB"/>
    <property type="match status" value="1"/>
</dbReference>
<evidence type="ECO:0000256" key="8">
    <source>
        <dbReference type="SAM" id="Phobius"/>
    </source>
</evidence>
<evidence type="ECO:0000256" key="6">
    <source>
        <dbReference type="ARBA" id="ARBA00023004"/>
    </source>
</evidence>
<protein>
    <submittedName>
        <fullName evidence="9">Succinate dehydrogenase cytochrome b556 subunit</fullName>
    </submittedName>
</protein>
<dbReference type="GO" id="GO:0046872">
    <property type="term" value="F:metal ion binding"/>
    <property type="evidence" value="ECO:0007669"/>
    <property type="project" value="UniProtKB-KW"/>
</dbReference>
<dbReference type="Pfam" id="PF01127">
    <property type="entry name" value="Sdh_cyt"/>
    <property type="match status" value="1"/>
</dbReference>
<dbReference type="AlphaFoldDB" id="A0A2H9TBM4"/>
<evidence type="ECO:0000256" key="4">
    <source>
        <dbReference type="ARBA" id="ARBA00022723"/>
    </source>
</evidence>
<keyword evidence="6" id="KW-0408">Iron</keyword>
<dbReference type="InterPro" id="IPR014314">
    <property type="entry name" value="Succ_DH_cytb556"/>
</dbReference>
<accession>A0A2H9TBM4</accession>
<comment type="caution">
    <text evidence="9">The sequence shown here is derived from an EMBL/GenBank/DDBJ whole genome shotgun (WGS) entry which is preliminary data.</text>
</comment>
<feature type="transmembrane region" description="Helical" evidence="8">
    <location>
        <begin position="64"/>
        <end position="82"/>
    </location>
</feature>
<dbReference type="PANTHER" id="PTHR10978">
    <property type="entry name" value="SUCCINATE DEHYDROGENASE CYTOCHROME B560 SUBUNIT"/>
    <property type="match status" value="1"/>
</dbReference>
<evidence type="ECO:0000313" key="9">
    <source>
        <dbReference type="EMBL" id="PJE80589.1"/>
    </source>
</evidence>